<dbReference type="Pfam" id="PF01039">
    <property type="entry name" value="Carboxyl_trans"/>
    <property type="match status" value="1"/>
</dbReference>
<dbReference type="GO" id="GO:0003989">
    <property type="term" value="F:acetyl-CoA carboxylase activity"/>
    <property type="evidence" value="ECO:0007669"/>
    <property type="project" value="InterPro"/>
</dbReference>
<dbReference type="InterPro" id="IPR000438">
    <property type="entry name" value="Acetyl_CoA_COase_Trfase_b_su"/>
</dbReference>
<keyword evidence="5 13" id="KW-0547">Nucleotide-binding</keyword>
<dbReference type="Pfam" id="PF17848">
    <property type="entry name" value="Zn_ribbon_ACC"/>
    <property type="match status" value="1"/>
</dbReference>
<feature type="binding site" evidence="13">
    <location>
        <position position="24"/>
    </location>
    <ligand>
        <name>Zn(2+)</name>
        <dbReference type="ChEBI" id="CHEBI:29105"/>
    </ligand>
</feature>
<feature type="zinc finger region" description="C4-type" evidence="13">
    <location>
        <begin position="5"/>
        <end position="27"/>
    </location>
</feature>
<feature type="domain" description="CoA carboxyltransferase N-terminal" evidence="14">
    <location>
        <begin position="1"/>
        <end position="256"/>
    </location>
</feature>
<evidence type="ECO:0000256" key="13">
    <source>
        <dbReference type="HAMAP-Rule" id="MF_01395"/>
    </source>
</evidence>
<comment type="subcellular location">
    <subcellularLocation>
        <location evidence="1 13">Cytoplasm</location>
    </subcellularLocation>
</comment>
<keyword evidence="9 13" id="KW-0067">ATP-binding</keyword>
<keyword evidence="2 13" id="KW-0444">Lipid biosynthesis</keyword>
<dbReference type="GO" id="GO:0016743">
    <property type="term" value="F:carboxyl- or carbamoyltransferase activity"/>
    <property type="evidence" value="ECO:0007669"/>
    <property type="project" value="UniProtKB-UniRule"/>
</dbReference>
<keyword evidence="15" id="KW-0436">Ligase</keyword>
<dbReference type="Proteomes" id="UP000095621">
    <property type="component" value="Unassembled WGS sequence"/>
</dbReference>
<comment type="cofactor">
    <cofactor evidence="13">
        <name>Zn(2+)</name>
        <dbReference type="ChEBI" id="CHEBI:29105"/>
    </cofactor>
    <text evidence="13">Binds 1 zinc ion per subunit.</text>
</comment>
<dbReference type="UniPathway" id="UPA00655">
    <property type="reaction ID" value="UER00711"/>
</dbReference>
<evidence type="ECO:0000256" key="11">
    <source>
        <dbReference type="ARBA" id="ARBA00023160"/>
    </source>
</evidence>
<dbReference type="AlphaFoldDB" id="A0A174YW40"/>
<dbReference type="GO" id="GO:0005524">
    <property type="term" value="F:ATP binding"/>
    <property type="evidence" value="ECO:0007669"/>
    <property type="project" value="UniProtKB-KW"/>
</dbReference>
<evidence type="ECO:0000313" key="15">
    <source>
        <dbReference type="EMBL" id="CUQ74890.1"/>
    </source>
</evidence>
<dbReference type="GO" id="GO:0008270">
    <property type="term" value="F:zinc ion binding"/>
    <property type="evidence" value="ECO:0007669"/>
    <property type="project" value="UniProtKB-UniRule"/>
</dbReference>
<dbReference type="InterPro" id="IPR041010">
    <property type="entry name" value="Znf-ACC"/>
</dbReference>
<keyword evidence="4 13" id="KW-0479">Metal-binding</keyword>
<protein>
    <recommendedName>
        <fullName evidence="13">Acetyl-coenzyme A carboxylase carboxyl transferase subunit beta</fullName>
        <shortName evidence="13">ACCase subunit beta</shortName>
        <shortName evidence="13">Acetyl-CoA carboxylase carboxyltransferase subunit beta</shortName>
        <ecNumber evidence="13">2.1.3.15</ecNumber>
    </recommendedName>
</protein>
<keyword evidence="11 13" id="KW-0275">Fatty acid biosynthesis</keyword>
<evidence type="ECO:0000256" key="3">
    <source>
        <dbReference type="ARBA" id="ARBA00022679"/>
    </source>
</evidence>
<sequence length="256" mass="28124">MTVKCNKCKEEINKEDLEKNYYICPLCGKLNRMPAKNRLQMLTEKFDVMFNDQEFTDPIDFPSYKEKYESAREKSGETEGVVCGRGTIGGNDTCIFIMEPNFMMGSMGTVVGDRITALFEYATKNRLPVIGYTVSGGARMQEGALSLMQMAKVSAAAKRHSDAGLLYVVCTTDPTMGGATASFAMLGDIIISEPGAMIGFAGKRVVEQVTGEVLPDNFQSSEFQLKNGFIDDIVPRQEQRAYLANILAIHAETVSA</sequence>
<dbReference type="RefSeq" id="WP_055214085.1">
    <property type="nucleotide sequence ID" value="NZ_CZBU01000001.1"/>
</dbReference>
<comment type="similarity">
    <text evidence="13">Belongs to the AccD/PCCB family.</text>
</comment>
<keyword evidence="3 13" id="KW-0808">Transferase</keyword>
<feature type="binding site" evidence="13">
    <location>
        <position position="8"/>
    </location>
    <ligand>
        <name>Zn(2+)</name>
        <dbReference type="ChEBI" id="CHEBI:29105"/>
    </ligand>
</feature>
<dbReference type="GO" id="GO:0009317">
    <property type="term" value="C:acetyl-CoA carboxylase complex"/>
    <property type="evidence" value="ECO:0007669"/>
    <property type="project" value="InterPro"/>
</dbReference>
<dbReference type="PRINTS" id="PR01070">
    <property type="entry name" value="ACCCTRFRASEB"/>
</dbReference>
<keyword evidence="6 13" id="KW-0863">Zinc-finger</keyword>
<comment type="catalytic activity">
    <reaction evidence="13">
        <text>N(6)-carboxybiotinyl-L-lysyl-[protein] + acetyl-CoA = N(6)-biotinyl-L-lysyl-[protein] + malonyl-CoA</text>
        <dbReference type="Rhea" id="RHEA:54728"/>
        <dbReference type="Rhea" id="RHEA-COMP:10505"/>
        <dbReference type="Rhea" id="RHEA-COMP:10506"/>
        <dbReference type="ChEBI" id="CHEBI:57288"/>
        <dbReference type="ChEBI" id="CHEBI:57384"/>
        <dbReference type="ChEBI" id="CHEBI:83144"/>
        <dbReference type="ChEBI" id="CHEBI:83145"/>
        <dbReference type="EC" id="2.1.3.15"/>
    </reaction>
</comment>
<evidence type="ECO:0000256" key="1">
    <source>
        <dbReference type="ARBA" id="ARBA00004496"/>
    </source>
</evidence>
<evidence type="ECO:0000256" key="9">
    <source>
        <dbReference type="ARBA" id="ARBA00022840"/>
    </source>
</evidence>
<dbReference type="PROSITE" id="PS50980">
    <property type="entry name" value="COA_CT_NTER"/>
    <property type="match status" value="1"/>
</dbReference>
<organism evidence="15 16">
    <name type="scientific">Lachnospira eligens</name>
    <dbReference type="NCBI Taxonomy" id="39485"/>
    <lineage>
        <taxon>Bacteria</taxon>
        <taxon>Bacillati</taxon>
        <taxon>Bacillota</taxon>
        <taxon>Clostridia</taxon>
        <taxon>Lachnospirales</taxon>
        <taxon>Lachnospiraceae</taxon>
        <taxon>Lachnospira</taxon>
    </lineage>
</organism>
<evidence type="ECO:0000259" key="14">
    <source>
        <dbReference type="PROSITE" id="PS50980"/>
    </source>
</evidence>
<keyword evidence="10 13" id="KW-0443">Lipid metabolism</keyword>
<evidence type="ECO:0000256" key="8">
    <source>
        <dbReference type="ARBA" id="ARBA00022833"/>
    </source>
</evidence>
<dbReference type="GO" id="GO:0006633">
    <property type="term" value="P:fatty acid biosynthetic process"/>
    <property type="evidence" value="ECO:0007669"/>
    <property type="project" value="UniProtKB-KW"/>
</dbReference>
<accession>A0A174YW40</accession>
<evidence type="ECO:0000256" key="7">
    <source>
        <dbReference type="ARBA" id="ARBA00022832"/>
    </source>
</evidence>
<evidence type="ECO:0000256" key="12">
    <source>
        <dbReference type="ARBA" id="ARBA00025280"/>
    </source>
</evidence>
<dbReference type="HAMAP" id="MF_01395">
    <property type="entry name" value="AcetylCoA_CT_beta"/>
    <property type="match status" value="1"/>
</dbReference>
<gene>
    <name evidence="15" type="primary">accD_1</name>
    <name evidence="13" type="synonym">accD</name>
    <name evidence="15" type="ORF">ERS852490_00210</name>
</gene>
<feature type="binding site" evidence="13">
    <location>
        <position position="27"/>
    </location>
    <ligand>
        <name>Zn(2+)</name>
        <dbReference type="ChEBI" id="CHEBI:29105"/>
    </ligand>
</feature>
<dbReference type="InterPro" id="IPR029045">
    <property type="entry name" value="ClpP/crotonase-like_dom_sf"/>
</dbReference>
<keyword evidence="13" id="KW-0963">Cytoplasm</keyword>
<evidence type="ECO:0000313" key="16">
    <source>
        <dbReference type="Proteomes" id="UP000095621"/>
    </source>
</evidence>
<dbReference type="InterPro" id="IPR011762">
    <property type="entry name" value="COA_CT_N"/>
</dbReference>
<dbReference type="Gene3D" id="3.90.226.10">
    <property type="entry name" value="2-enoyl-CoA Hydratase, Chain A, domain 1"/>
    <property type="match status" value="1"/>
</dbReference>
<dbReference type="GO" id="GO:2001295">
    <property type="term" value="P:malonyl-CoA biosynthetic process"/>
    <property type="evidence" value="ECO:0007669"/>
    <property type="project" value="UniProtKB-UniRule"/>
</dbReference>
<dbReference type="InterPro" id="IPR034733">
    <property type="entry name" value="AcCoA_carboxyl_beta"/>
</dbReference>
<dbReference type="EMBL" id="CZBU01000001">
    <property type="protein sequence ID" value="CUQ74890.1"/>
    <property type="molecule type" value="Genomic_DNA"/>
</dbReference>
<evidence type="ECO:0000256" key="4">
    <source>
        <dbReference type="ARBA" id="ARBA00022723"/>
    </source>
</evidence>
<dbReference type="EC" id="2.1.3.15" evidence="13"/>
<evidence type="ECO:0000256" key="5">
    <source>
        <dbReference type="ARBA" id="ARBA00022741"/>
    </source>
</evidence>
<evidence type="ECO:0000256" key="10">
    <source>
        <dbReference type="ARBA" id="ARBA00023098"/>
    </source>
</evidence>
<reference evidence="15 16" key="1">
    <citation type="submission" date="2015-09" db="EMBL/GenBank/DDBJ databases">
        <authorList>
            <consortium name="Pathogen Informatics"/>
        </authorList>
    </citation>
    <scope>NUCLEOTIDE SEQUENCE [LARGE SCALE GENOMIC DNA]</scope>
    <source>
        <strain evidence="15 16">2789STDY5834875</strain>
    </source>
</reference>
<keyword evidence="8 13" id="KW-0862">Zinc</keyword>
<feature type="binding site" evidence="13">
    <location>
        <position position="5"/>
    </location>
    <ligand>
        <name>Zn(2+)</name>
        <dbReference type="ChEBI" id="CHEBI:29105"/>
    </ligand>
</feature>
<dbReference type="PANTHER" id="PTHR42995:SF5">
    <property type="entry name" value="ACETYL-COENZYME A CARBOXYLASE CARBOXYL TRANSFERASE SUBUNIT BETA, CHLOROPLASTIC"/>
    <property type="match status" value="1"/>
</dbReference>
<evidence type="ECO:0000256" key="2">
    <source>
        <dbReference type="ARBA" id="ARBA00022516"/>
    </source>
</evidence>
<dbReference type="OrthoDB" id="9772975at2"/>
<name>A0A174YW40_9FIRM</name>
<proteinExistence type="inferred from homology"/>
<comment type="pathway">
    <text evidence="13">Lipid metabolism; malonyl-CoA biosynthesis; malonyl-CoA from acetyl-CoA: step 1/1.</text>
</comment>
<comment type="function">
    <text evidence="12 13">Component of the acetyl coenzyme A carboxylase (ACC) complex. Biotin carboxylase (BC) catalyzes the carboxylation of biotin on its carrier protein (BCCP) and then the CO(2) group is transferred by the transcarboxylase to acetyl-CoA to form malonyl-CoA.</text>
</comment>
<keyword evidence="7 13" id="KW-0276">Fatty acid metabolism</keyword>
<dbReference type="SUPFAM" id="SSF52096">
    <property type="entry name" value="ClpP/crotonase"/>
    <property type="match status" value="1"/>
</dbReference>
<dbReference type="PANTHER" id="PTHR42995">
    <property type="entry name" value="ACETYL-COENZYME A CARBOXYLASE CARBOXYL TRANSFERASE SUBUNIT BETA, CHLOROPLASTIC"/>
    <property type="match status" value="1"/>
</dbReference>
<evidence type="ECO:0000256" key="6">
    <source>
        <dbReference type="ARBA" id="ARBA00022771"/>
    </source>
</evidence>
<comment type="subunit">
    <text evidence="13">Acetyl-CoA carboxylase is a heterohexamer composed of biotin carboxyl carrier protein (AccB), biotin carboxylase (AccC) and two subunits each of ACCase subunit alpha (AccA) and ACCase subunit beta (AccD).</text>
</comment>